<keyword evidence="3" id="KW-1185">Reference proteome</keyword>
<comment type="caution">
    <text evidence="2">The sequence shown here is derived from an EMBL/GenBank/DDBJ whole genome shotgun (WGS) entry which is preliminary data.</text>
</comment>
<dbReference type="InterPro" id="IPR021549">
    <property type="entry name" value="DUF2894"/>
</dbReference>
<feature type="region of interest" description="Disordered" evidence="1">
    <location>
        <begin position="1"/>
        <end position="99"/>
    </location>
</feature>
<sequence length="348" mass="36496">MTVPETAPVTVPPTLTTPAWPSSEPEPSAGGVDAPSPSEARVPTERTEPTSLASPDGEPTSAAPRPPTGTGPDGTPAPEMPDTPAPAATPAPAEARPGARGADAALLALAALQARGADRLQPLPFKALQLLAERLACVPAHRAQGLQARLEQGLQALHTALNEREAEARRRIDALAPQAPEAAGELARRLAAHDWAGLRRAAGGAPPPPPQPGVLAELTAYLEQASARVPTEGEVRLRGGVPELKSAARFRPGWTRLRAEQRVRQALTQAPDQAGPFNSQMLLLRSLELLRKLSPAYLEHLVAQVDSLLWLEQAQIKAPRSSKAPKTPTKATGKAPAAAVKTPRRKAS</sequence>
<accession>A0ABT5MWB7</accession>
<feature type="region of interest" description="Disordered" evidence="1">
    <location>
        <begin position="317"/>
        <end position="348"/>
    </location>
</feature>
<feature type="compositionally biased region" description="Low complexity" evidence="1">
    <location>
        <begin position="324"/>
        <end position="341"/>
    </location>
</feature>
<dbReference type="Proteomes" id="UP001528673">
    <property type="component" value="Unassembled WGS sequence"/>
</dbReference>
<feature type="compositionally biased region" description="Pro residues" evidence="1">
    <location>
        <begin position="78"/>
        <end position="89"/>
    </location>
</feature>
<organism evidence="2 3">
    <name type="scientific">Curvibacter cyanobacteriorum</name>
    <dbReference type="NCBI Taxonomy" id="3026422"/>
    <lineage>
        <taxon>Bacteria</taxon>
        <taxon>Pseudomonadati</taxon>
        <taxon>Pseudomonadota</taxon>
        <taxon>Betaproteobacteria</taxon>
        <taxon>Burkholderiales</taxon>
        <taxon>Comamonadaceae</taxon>
        <taxon>Curvibacter</taxon>
    </lineage>
</organism>
<evidence type="ECO:0000256" key="1">
    <source>
        <dbReference type="SAM" id="MobiDB-lite"/>
    </source>
</evidence>
<dbReference type="RefSeq" id="WP_273948785.1">
    <property type="nucleotide sequence ID" value="NZ_JAQSIP010000001.1"/>
</dbReference>
<name>A0ABT5MWB7_9BURK</name>
<protein>
    <submittedName>
        <fullName evidence="2">DUF2894 domain-containing protein</fullName>
    </submittedName>
</protein>
<evidence type="ECO:0000313" key="2">
    <source>
        <dbReference type="EMBL" id="MDD0837591.1"/>
    </source>
</evidence>
<dbReference type="Pfam" id="PF11445">
    <property type="entry name" value="DUF2894"/>
    <property type="match status" value="1"/>
</dbReference>
<feature type="compositionally biased region" description="Low complexity" evidence="1">
    <location>
        <begin position="90"/>
        <end position="99"/>
    </location>
</feature>
<dbReference type="EMBL" id="JAQSIP010000001">
    <property type="protein sequence ID" value="MDD0837591.1"/>
    <property type="molecule type" value="Genomic_DNA"/>
</dbReference>
<reference evidence="2 3" key="1">
    <citation type="submission" date="2023-02" db="EMBL/GenBank/DDBJ databases">
        <title>Bacterial whole genomic sequence of Curvibacter sp. HBC61.</title>
        <authorList>
            <person name="Le V."/>
            <person name="Ko S.-R."/>
            <person name="Ahn C.-Y."/>
            <person name="Oh H.-M."/>
        </authorList>
    </citation>
    <scope>NUCLEOTIDE SEQUENCE [LARGE SCALE GENOMIC DNA]</scope>
    <source>
        <strain evidence="2 3">HBC61</strain>
    </source>
</reference>
<evidence type="ECO:0000313" key="3">
    <source>
        <dbReference type="Proteomes" id="UP001528673"/>
    </source>
</evidence>
<gene>
    <name evidence="2" type="ORF">PSQ40_03295</name>
</gene>
<proteinExistence type="predicted"/>
<feature type="compositionally biased region" description="Low complexity" evidence="1">
    <location>
        <begin position="1"/>
        <end position="28"/>
    </location>
</feature>